<sequence>MPEQVIHSQDTQAEGHTDFDRLFGRWNVRHRRLQKRLEGDTRWDEFAGTSETRPMLGGFGNVEDNLIEFPDGTYRAAAVRTFDPATGLWAIWWIDGRNPSVIDVPVRGSFKDGVGTFLCDDVFDGKPIKVRFIWSEITESAARWQQAFSADGGETWETNWDMRFSRAA</sequence>
<reference evidence="1 2" key="1">
    <citation type="submission" date="2018-03" db="EMBL/GenBank/DDBJ databases">
        <title>The draft genome of Mesorhizobium sp. 6GN-30.</title>
        <authorList>
            <person name="Liu L."/>
            <person name="Li L."/>
            <person name="Wang T."/>
            <person name="Zhang X."/>
            <person name="Liang L."/>
        </authorList>
    </citation>
    <scope>NUCLEOTIDE SEQUENCE [LARGE SCALE GENOMIC DNA]</scope>
    <source>
        <strain evidence="1 2">6GN30</strain>
    </source>
</reference>
<evidence type="ECO:0000313" key="2">
    <source>
        <dbReference type="Proteomes" id="UP000241229"/>
    </source>
</evidence>
<dbReference type="InterPro" id="IPR011473">
    <property type="entry name" value="DUF1579"/>
</dbReference>
<proteinExistence type="predicted"/>
<organism evidence="1 2">
    <name type="scientific">Kumtagia ephedrae</name>
    <dbReference type="NCBI Taxonomy" id="2116701"/>
    <lineage>
        <taxon>Bacteria</taxon>
        <taxon>Pseudomonadati</taxon>
        <taxon>Pseudomonadota</taxon>
        <taxon>Alphaproteobacteria</taxon>
        <taxon>Hyphomicrobiales</taxon>
        <taxon>Phyllobacteriaceae</taxon>
        <taxon>Kumtagia</taxon>
    </lineage>
</organism>
<comment type="caution">
    <text evidence="1">The sequence shown here is derived from an EMBL/GenBank/DDBJ whole genome shotgun (WGS) entry which is preliminary data.</text>
</comment>
<dbReference type="Proteomes" id="UP000241229">
    <property type="component" value="Unassembled WGS sequence"/>
</dbReference>
<keyword evidence="2" id="KW-1185">Reference proteome</keyword>
<dbReference type="OrthoDB" id="9814791at2"/>
<dbReference type="AlphaFoldDB" id="A0A2P7SLP3"/>
<dbReference type="Pfam" id="PF07617">
    <property type="entry name" value="DUF1579"/>
    <property type="match status" value="1"/>
</dbReference>
<dbReference type="EMBL" id="PXYK01000005">
    <property type="protein sequence ID" value="PSJ63409.1"/>
    <property type="molecule type" value="Genomic_DNA"/>
</dbReference>
<name>A0A2P7SLP3_9HYPH</name>
<protein>
    <submittedName>
        <fullName evidence="1">DUF1579 domain-containing protein</fullName>
    </submittedName>
</protein>
<gene>
    <name evidence="1" type="ORF">C7I84_07205</name>
</gene>
<dbReference type="RefSeq" id="WP_106771472.1">
    <property type="nucleotide sequence ID" value="NZ_PXYK01000005.1"/>
</dbReference>
<evidence type="ECO:0000313" key="1">
    <source>
        <dbReference type="EMBL" id="PSJ63409.1"/>
    </source>
</evidence>
<accession>A0A2P7SLP3</accession>